<dbReference type="Gene3D" id="3.10.580.10">
    <property type="entry name" value="CBS-domain"/>
    <property type="match status" value="1"/>
</dbReference>
<evidence type="ECO:0000313" key="2">
    <source>
        <dbReference type="Proteomes" id="UP000019050"/>
    </source>
</evidence>
<organism evidence="1 2">
    <name type="scientific">Abiotrophia defectiva ATCC 49176</name>
    <dbReference type="NCBI Taxonomy" id="592010"/>
    <lineage>
        <taxon>Bacteria</taxon>
        <taxon>Bacillati</taxon>
        <taxon>Bacillota</taxon>
        <taxon>Bacilli</taxon>
        <taxon>Lactobacillales</taxon>
        <taxon>Aerococcaceae</taxon>
        <taxon>Abiotrophia</taxon>
    </lineage>
</organism>
<dbReference type="AlphaFoldDB" id="W1Q3W2"/>
<dbReference type="eggNOG" id="COG0517">
    <property type="taxonomic scope" value="Bacteria"/>
</dbReference>
<dbReference type="InterPro" id="IPR046342">
    <property type="entry name" value="CBS_dom_sf"/>
</dbReference>
<name>W1Q3W2_ABIDE</name>
<gene>
    <name evidence="1" type="ORF">GCWU000182_000621</name>
</gene>
<accession>W1Q3W2</accession>
<dbReference type="EMBL" id="ACIN03000004">
    <property type="protein sequence ID" value="ESK65887.1"/>
    <property type="molecule type" value="Genomic_DNA"/>
</dbReference>
<sequence length="211" mass="24433">MIEQLVVPKQQISYLTEADNCASALDLLEDQGLRCVPVLDATQTLYRGNLYRYHIYQYAYHHPDEDLSRLPVTHFLKNTTRVVHEQDSFYHLVFTLNDLPYVAVLDRENRFSGIIRHNTMLQWLAQAWAMPNAGFALSVETLGSRGELAQVSKLINRFSDIVSATTLEKTDMDTKGQILYALPNSLDPVEYNQLVKQLERRGYRIRSYRLH</sequence>
<reference evidence="1" key="1">
    <citation type="submission" date="2013-06" db="EMBL/GenBank/DDBJ databases">
        <authorList>
            <person name="Weinstock G."/>
            <person name="Sodergren E."/>
            <person name="Clifton S."/>
            <person name="Fulton L."/>
            <person name="Fulton B."/>
            <person name="Courtney L."/>
            <person name="Fronick C."/>
            <person name="Harrison M."/>
            <person name="Strong C."/>
            <person name="Farmer C."/>
            <person name="Delahaunty K."/>
            <person name="Markovic C."/>
            <person name="Hall O."/>
            <person name="Minx P."/>
            <person name="Tomlinson C."/>
            <person name="Mitreva M."/>
            <person name="Nelson J."/>
            <person name="Hou S."/>
            <person name="Wollam A."/>
            <person name="Pepin K.H."/>
            <person name="Johnson M."/>
            <person name="Bhonagiri V."/>
            <person name="Nash W.E."/>
            <person name="Warren W."/>
            <person name="Chinwalla A."/>
            <person name="Mardis E.R."/>
            <person name="Wilson R.K."/>
        </authorList>
    </citation>
    <scope>NUCLEOTIDE SEQUENCE [LARGE SCALE GENOMIC DNA]</scope>
    <source>
        <strain evidence="1">ATCC 49176</strain>
    </source>
</reference>
<dbReference type="OrthoDB" id="1706107at2"/>
<protein>
    <submittedName>
        <fullName evidence="1">CBS domain protein</fullName>
    </submittedName>
</protein>
<dbReference type="GeneID" id="84816713"/>
<keyword evidence="2" id="KW-1185">Reference proteome</keyword>
<dbReference type="RefSeq" id="WP_023391272.1">
    <property type="nucleotide sequence ID" value="NZ_KI535340.1"/>
</dbReference>
<dbReference type="NCBIfam" id="NF038387">
    <property type="entry name" value="CBS_CbpA"/>
    <property type="match status" value="1"/>
</dbReference>
<dbReference type="HOGENOM" id="CLU_112830_0_0_9"/>
<dbReference type="SUPFAM" id="SSF54631">
    <property type="entry name" value="CBS-domain pair"/>
    <property type="match status" value="1"/>
</dbReference>
<dbReference type="Proteomes" id="UP000019050">
    <property type="component" value="Unassembled WGS sequence"/>
</dbReference>
<dbReference type="InterPro" id="IPR017036">
    <property type="entry name" value="Lmo0553-like"/>
</dbReference>
<evidence type="ECO:0000313" key="1">
    <source>
        <dbReference type="EMBL" id="ESK65887.1"/>
    </source>
</evidence>
<dbReference type="PIRSF" id="PIRSF035040">
    <property type="entry name" value="UCP035040_CBS_Lmo0553"/>
    <property type="match status" value="1"/>
</dbReference>
<comment type="caution">
    <text evidence="1">The sequence shown here is derived from an EMBL/GenBank/DDBJ whole genome shotgun (WGS) entry which is preliminary data.</text>
</comment>
<dbReference type="STRING" id="592010.GCWU000182_000621"/>
<proteinExistence type="predicted"/>